<feature type="transmembrane region" description="Helical" evidence="1">
    <location>
        <begin position="108"/>
        <end position="127"/>
    </location>
</feature>
<feature type="transmembrane region" description="Helical" evidence="1">
    <location>
        <begin position="205"/>
        <end position="232"/>
    </location>
</feature>
<feature type="transmembrane region" description="Helical" evidence="1">
    <location>
        <begin position="238"/>
        <end position="255"/>
    </location>
</feature>
<keyword evidence="1" id="KW-1133">Transmembrane helix</keyword>
<name>A0AAD7FKW5_9AGAR</name>
<dbReference type="AlphaFoldDB" id="A0AAD7FKW5"/>
<feature type="transmembrane region" description="Helical" evidence="1">
    <location>
        <begin position="12"/>
        <end position="37"/>
    </location>
</feature>
<comment type="caution">
    <text evidence="2">The sequence shown here is derived from an EMBL/GenBank/DDBJ whole genome shotgun (WGS) entry which is preliminary data.</text>
</comment>
<dbReference type="Proteomes" id="UP001221142">
    <property type="component" value="Unassembled WGS sequence"/>
</dbReference>
<keyword evidence="3" id="KW-1185">Reference proteome</keyword>
<sequence>MPDIPNADDVRVNFFVLIADSVLYGLVLLLFVSDVYFLATRRTLAGNTRSRKHHLMSLVFLGVTALFILITAHWTVIVYRGYLAFIQLGNVTSEISFYSNDTSQPTEVASVSLFFLIILLGDMLLDYRLWIIWGGHRKVMILPVLTVVGAVVASVGVVFHFAGWVSQSNTWSGLGFGFSLINNIYSTGFIAFRMSTAKCSPESRLTSFLTILIESAALQTFWLTFTGIAVLLGSLLEPFAADIFPAIIGIANLLIHARVGLGWSQDTAARVTVKQKVTREIEIKEDLGCVSVELN</sequence>
<evidence type="ECO:0000313" key="2">
    <source>
        <dbReference type="EMBL" id="KAJ7625830.1"/>
    </source>
</evidence>
<gene>
    <name evidence="2" type="ORF">FB45DRAFT_72337</name>
</gene>
<feature type="transmembrane region" description="Helical" evidence="1">
    <location>
        <begin position="139"/>
        <end position="162"/>
    </location>
</feature>
<accession>A0AAD7FKW5</accession>
<evidence type="ECO:0000256" key="1">
    <source>
        <dbReference type="SAM" id="Phobius"/>
    </source>
</evidence>
<reference evidence="2" key="1">
    <citation type="submission" date="2023-03" db="EMBL/GenBank/DDBJ databases">
        <title>Massive genome expansion in bonnet fungi (Mycena s.s.) driven by repeated elements and novel gene families across ecological guilds.</title>
        <authorList>
            <consortium name="Lawrence Berkeley National Laboratory"/>
            <person name="Harder C.B."/>
            <person name="Miyauchi S."/>
            <person name="Viragh M."/>
            <person name="Kuo A."/>
            <person name="Thoen E."/>
            <person name="Andreopoulos B."/>
            <person name="Lu D."/>
            <person name="Skrede I."/>
            <person name="Drula E."/>
            <person name="Henrissat B."/>
            <person name="Morin E."/>
            <person name="Kohler A."/>
            <person name="Barry K."/>
            <person name="LaButti K."/>
            <person name="Morin E."/>
            <person name="Salamov A."/>
            <person name="Lipzen A."/>
            <person name="Mereny Z."/>
            <person name="Hegedus B."/>
            <person name="Baldrian P."/>
            <person name="Stursova M."/>
            <person name="Weitz H."/>
            <person name="Taylor A."/>
            <person name="Grigoriev I.V."/>
            <person name="Nagy L.G."/>
            <person name="Martin F."/>
            <person name="Kauserud H."/>
        </authorList>
    </citation>
    <scope>NUCLEOTIDE SEQUENCE</scope>
    <source>
        <strain evidence="2">9284</strain>
    </source>
</reference>
<feature type="transmembrane region" description="Helical" evidence="1">
    <location>
        <begin position="174"/>
        <end position="193"/>
    </location>
</feature>
<dbReference type="EMBL" id="JARKIF010000012">
    <property type="protein sequence ID" value="KAJ7625830.1"/>
    <property type="molecule type" value="Genomic_DNA"/>
</dbReference>
<evidence type="ECO:0000313" key="3">
    <source>
        <dbReference type="Proteomes" id="UP001221142"/>
    </source>
</evidence>
<proteinExistence type="predicted"/>
<organism evidence="2 3">
    <name type="scientific">Roridomyces roridus</name>
    <dbReference type="NCBI Taxonomy" id="1738132"/>
    <lineage>
        <taxon>Eukaryota</taxon>
        <taxon>Fungi</taxon>
        <taxon>Dikarya</taxon>
        <taxon>Basidiomycota</taxon>
        <taxon>Agaricomycotina</taxon>
        <taxon>Agaricomycetes</taxon>
        <taxon>Agaricomycetidae</taxon>
        <taxon>Agaricales</taxon>
        <taxon>Marasmiineae</taxon>
        <taxon>Mycenaceae</taxon>
        <taxon>Roridomyces</taxon>
    </lineage>
</organism>
<protein>
    <submittedName>
        <fullName evidence="2">Uncharacterized protein</fullName>
    </submittedName>
</protein>
<feature type="transmembrane region" description="Helical" evidence="1">
    <location>
        <begin position="58"/>
        <end position="79"/>
    </location>
</feature>
<keyword evidence="1" id="KW-0812">Transmembrane</keyword>
<keyword evidence="1" id="KW-0472">Membrane</keyword>